<evidence type="ECO:0000313" key="2">
    <source>
        <dbReference type="Proteomes" id="UP000654471"/>
    </source>
</evidence>
<keyword evidence="2" id="KW-1185">Reference proteome</keyword>
<accession>A0ABQ2V8F8</accession>
<protein>
    <recommendedName>
        <fullName evidence="3">Nitroreductase domain-containing protein</fullName>
    </recommendedName>
</protein>
<evidence type="ECO:0000313" key="1">
    <source>
        <dbReference type="EMBL" id="GGU71063.1"/>
    </source>
</evidence>
<dbReference type="EMBL" id="BMRP01000013">
    <property type="protein sequence ID" value="GGU71063.1"/>
    <property type="molecule type" value="Genomic_DNA"/>
</dbReference>
<dbReference type="InterPro" id="IPR000415">
    <property type="entry name" value="Nitroreductase-like"/>
</dbReference>
<comment type="caution">
    <text evidence="1">The sequence shown here is derived from an EMBL/GenBank/DDBJ whole genome shotgun (WGS) entry which is preliminary data.</text>
</comment>
<name>A0ABQ2V8F8_9ACTN</name>
<dbReference type="SUPFAM" id="SSF55469">
    <property type="entry name" value="FMN-dependent nitroreductase-like"/>
    <property type="match status" value="1"/>
</dbReference>
<sequence>MLLLATRQGLAGSFATQPLEWPDLRRLLRDPLSGTGYVQMILRLGYGPQGPRTPRRPVDEVLTITS</sequence>
<gene>
    <name evidence="1" type="ORF">GCM10010211_40990</name>
</gene>
<organism evidence="1 2">
    <name type="scientific">Streptomyces albospinus</name>
    <dbReference type="NCBI Taxonomy" id="285515"/>
    <lineage>
        <taxon>Bacteria</taxon>
        <taxon>Bacillati</taxon>
        <taxon>Actinomycetota</taxon>
        <taxon>Actinomycetes</taxon>
        <taxon>Kitasatosporales</taxon>
        <taxon>Streptomycetaceae</taxon>
        <taxon>Streptomyces</taxon>
    </lineage>
</organism>
<evidence type="ECO:0008006" key="3">
    <source>
        <dbReference type="Google" id="ProtNLM"/>
    </source>
</evidence>
<proteinExistence type="predicted"/>
<reference evidence="2" key="1">
    <citation type="journal article" date="2019" name="Int. J. Syst. Evol. Microbiol.">
        <title>The Global Catalogue of Microorganisms (GCM) 10K type strain sequencing project: providing services to taxonomists for standard genome sequencing and annotation.</title>
        <authorList>
            <consortium name="The Broad Institute Genomics Platform"/>
            <consortium name="The Broad Institute Genome Sequencing Center for Infectious Disease"/>
            <person name="Wu L."/>
            <person name="Ma J."/>
        </authorList>
    </citation>
    <scope>NUCLEOTIDE SEQUENCE [LARGE SCALE GENOMIC DNA]</scope>
    <source>
        <strain evidence="2">JCM 3399</strain>
    </source>
</reference>
<dbReference type="Gene3D" id="3.40.109.10">
    <property type="entry name" value="NADH Oxidase"/>
    <property type="match status" value="1"/>
</dbReference>
<dbReference type="Proteomes" id="UP000654471">
    <property type="component" value="Unassembled WGS sequence"/>
</dbReference>